<keyword evidence="9" id="KW-1185">Reference proteome</keyword>
<gene>
    <name evidence="8" type="ORF">VII00023_12446</name>
</gene>
<feature type="non-terminal residue" evidence="8">
    <location>
        <position position="1"/>
    </location>
</feature>
<evidence type="ECO:0000259" key="7">
    <source>
        <dbReference type="Pfam" id="PF00892"/>
    </source>
</evidence>
<comment type="subcellular location">
    <subcellularLocation>
        <location evidence="1">Cell membrane</location>
        <topology evidence="1">Multi-pass membrane protein</topology>
    </subcellularLocation>
</comment>
<evidence type="ECO:0000313" key="9">
    <source>
        <dbReference type="Proteomes" id="UP000004605"/>
    </source>
</evidence>
<dbReference type="RefSeq" id="WP_006714399.1">
    <property type="nucleotide sequence ID" value="NZ_AFWF01000291.1"/>
</dbReference>
<reference evidence="8 9" key="1">
    <citation type="journal article" date="2012" name="Int. J. Syst. Evol. Microbiol.">
        <title>Vibrio caribbeanicus sp. nov., isolated from the marine sponge Scleritoderma cyanea.</title>
        <authorList>
            <person name="Hoffmann M."/>
            <person name="Monday S.R."/>
            <person name="Allard M.W."/>
            <person name="Strain E.A."/>
            <person name="Whittaker P."/>
            <person name="Naum M."/>
            <person name="McCarthy P.J."/>
            <person name="Lopez J.V."/>
            <person name="Fischer M."/>
            <person name="Brown E.W."/>
        </authorList>
    </citation>
    <scope>NUCLEOTIDE SEQUENCE [LARGE SCALE GENOMIC DNA]</scope>
    <source>
        <strain evidence="8 9">ATCC 700023</strain>
    </source>
</reference>
<dbReference type="InterPro" id="IPR037185">
    <property type="entry name" value="EmrE-like"/>
</dbReference>
<keyword evidence="3 6" id="KW-0812">Transmembrane</keyword>
<dbReference type="InterPro" id="IPR050638">
    <property type="entry name" value="AA-Vitamin_Transporters"/>
</dbReference>
<dbReference type="OrthoDB" id="4167046at2"/>
<feature type="transmembrane region" description="Helical" evidence="6">
    <location>
        <begin position="78"/>
        <end position="96"/>
    </location>
</feature>
<dbReference type="PANTHER" id="PTHR32322">
    <property type="entry name" value="INNER MEMBRANE TRANSPORTER"/>
    <property type="match status" value="1"/>
</dbReference>
<dbReference type="InterPro" id="IPR000620">
    <property type="entry name" value="EamA_dom"/>
</dbReference>
<evidence type="ECO:0000256" key="2">
    <source>
        <dbReference type="ARBA" id="ARBA00022475"/>
    </source>
</evidence>
<dbReference type="AlphaFoldDB" id="F9S7E0"/>
<evidence type="ECO:0000256" key="4">
    <source>
        <dbReference type="ARBA" id="ARBA00022989"/>
    </source>
</evidence>
<feature type="transmembrane region" description="Helical" evidence="6">
    <location>
        <begin position="108"/>
        <end position="128"/>
    </location>
</feature>
<dbReference type="PANTHER" id="PTHR32322:SF18">
    <property type="entry name" value="S-ADENOSYLMETHIONINE_S-ADENOSYLHOMOCYSTEINE TRANSPORTER"/>
    <property type="match status" value="1"/>
</dbReference>
<feature type="domain" description="EamA" evidence="7">
    <location>
        <begin position="110"/>
        <end position="243"/>
    </location>
</feature>
<dbReference type="Gene3D" id="1.10.3730.20">
    <property type="match status" value="1"/>
</dbReference>
<organism evidence="8 9">
    <name type="scientific">Vibrio ichthyoenteri ATCC 700023</name>
    <dbReference type="NCBI Taxonomy" id="870968"/>
    <lineage>
        <taxon>Bacteria</taxon>
        <taxon>Pseudomonadati</taxon>
        <taxon>Pseudomonadota</taxon>
        <taxon>Gammaproteobacteria</taxon>
        <taxon>Vibrionales</taxon>
        <taxon>Vibrionaceae</taxon>
        <taxon>Vibrio</taxon>
    </lineage>
</organism>
<keyword evidence="5 6" id="KW-0472">Membrane</keyword>
<feature type="transmembrane region" description="Helical" evidence="6">
    <location>
        <begin position="201"/>
        <end position="220"/>
    </location>
</feature>
<accession>F9S7E0</accession>
<evidence type="ECO:0000313" key="8">
    <source>
        <dbReference type="EMBL" id="EGU31501.1"/>
    </source>
</evidence>
<dbReference type="Pfam" id="PF00892">
    <property type="entry name" value="EamA"/>
    <property type="match status" value="2"/>
</dbReference>
<proteinExistence type="predicted"/>
<evidence type="ECO:0000256" key="1">
    <source>
        <dbReference type="ARBA" id="ARBA00004651"/>
    </source>
</evidence>
<feature type="transmembrane region" description="Helical" evidence="6">
    <location>
        <begin position="140"/>
        <end position="159"/>
    </location>
</feature>
<protein>
    <submittedName>
        <fullName evidence="8">Drug/metabolite exporter family protein</fullName>
    </submittedName>
</protein>
<evidence type="ECO:0000256" key="6">
    <source>
        <dbReference type="SAM" id="Phobius"/>
    </source>
</evidence>
<comment type="caution">
    <text evidence="8">The sequence shown here is derived from an EMBL/GenBank/DDBJ whole genome shotgun (WGS) entry which is preliminary data.</text>
</comment>
<keyword evidence="2" id="KW-1003">Cell membrane</keyword>
<feature type="domain" description="EamA" evidence="7">
    <location>
        <begin position="2"/>
        <end position="95"/>
    </location>
</feature>
<feature type="transmembrane region" description="Helical" evidence="6">
    <location>
        <begin position="24"/>
        <end position="45"/>
    </location>
</feature>
<evidence type="ECO:0000256" key="5">
    <source>
        <dbReference type="ARBA" id="ARBA00023136"/>
    </source>
</evidence>
<dbReference type="SUPFAM" id="SSF103481">
    <property type="entry name" value="Multidrug resistance efflux transporter EmrE"/>
    <property type="match status" value="2"/>
</dbReference>
<dbReference type="Proteomes" id="UP000004605">
    <property type="component" value="Unassembled WGS sequence"/>
</dbReference>
<dbReference type="EMBL" id="AFWF01000291">
    <property type="protein sequence ID" value="EGU31501.1"/>
    <property type="molecule type" value="Genomic_DNA"/>
</dbReference>
<feature type="transmembrane region" description="Helical" evidence="6">
    <location>
        <begin position="171"/>
        <end position="189"/>
    </location>
</feature>
<keyword evidence="4 6" id="KW-1133">Transmembrane helix</keyword>
<name>F9S7E0_9VIBR</name>
<sequence length="250" mass="27824">FLVLTPICLPQIKKNIGVIKKNHLTLLYLGFFGMGLSQSMTYFSGHYTSPINMSLVNSLIPAVTLTMSIIILKTRLSIGQYIGVLVSLLGVIYVLIKGDMKVLHGLEFNYGDILMLIGTFSYSLYSIILNKNPIIMSSWTLLYCQLFVASVLLFPLMLVTSESYIPSTESIPLIIYAVFFLSIISTYLWKKAIDMIGAMKTSLSMNFMPVIAAMLSYIILGEDIESYHVIGTVIIISGLVAINLTRYKKS</sequence>
<feature type="transmembrane region" description="Helical" evidence="6">
    <location>
        <begin position="226"/>
        <end position="245"/>
    </location>
</feature>
<evidence type="ECO:0000256" key="3">
    <source>
        <dbReference type="ARBA" id="ARBA00022692"/>
    </source>
</evidence>
<feature type="transmembrane region" description="Helical" evidence="6">
    <location>
        <begin position="51"/>
        <end position="71"/>
    </location>
</feature>
<dbReference type="GO" id="GO:0005886">
    <property type="term" value="C:plasma membrane"/>
    <property type="evidence" value="ECO:0007669"/>
    <property type="project" value="UniProtKB-SubCell"/>
</dbReference>